<evidence type="ECO:0000259" key="10">
    <source>
        <dbReference type="PROSITE" id="PS50112"/>
    </source>
</evidence>
<dbReference type="EC" id="2.7.13.3" evidence="3"/>
<dbReference type="Pfam" id="PF02518">
    <property type="entry name" value="HATPase_c"/>
    <property type="match status" value="1"/>
</dbReference>
<dbReference type="InterPro" id="IPR004358">
    <property type="entry name" value="Sig_transdc_His_kin-like_C"/>
</dbReference>
<dbReference type="InterPro" id="IPR001789">
    <property type="entry name" value="Sig_transdc_resp-reg_receiver"/>
</dbReference>
<dbReference type="InterPro" id="IPR035965">
    <property type="entry name" value="PAS-like_dom_sf"/>
</dbReference>
<dbReference type="SUPFAM" id="SSF55874">
    <property type="entry name" value="ATPase domain of HSP90 chaperone/DNA topoisomerase II/histidine kinase"/>
    <property type="match status" value="1"/>
</dbReference>
<evidence type="ECO:0000313" key="12">
    <source>
        <dbReference type="EMBL" id="GAA2514682.1"/>
    </source>
</evidence>
<accession>A0ABP6ACR0</accession>
<evidence type="ECO:0000313" key="13">
    <source>
        <dbReference type="Proteomes" id="UP001499978"/>
    </source>
</evidence>
<dbReference type="Gene3D" id="3.30.450.20">
    <property type="entry name" value="PAS domain"/>
    <property type="match status" value="1"/>
</dbReference>
<evidence type="ECO:0000256" key="5">
    <source>
        <dbReference type="ARBA" id="ARBA00022777"/>
    </source>
</evidence>
<dbReference type="PROSITE" id="PS50113">
    <property type="entry name" value="PAC"/>
    <property type="match status" value="1"/>
</dbReference>
<name>A0ABP6ACR0_9ACTN</name>
<dbReference type="InterPro" id="IPR036890">
    <property type="entry name" value="HATPase_C_sf"/>
</dbReference>
<dbReference type="InterPro" id="IPR003594">
    <property type="entry name" value="HATPase_dom"/>
</dbReference>
<dbReference type="PROSITE" id="PS50110">
    <property type="entry name" value="RESPONSE_REGULATORY"/>
    <property type="match status" value="1"/>
</dbReference>
<evidence type="ECO:0000259" key="11">
    <source>
        <dbReference type="PROSITE" id="PS50113"/>
    </source>
</evidence>
<dbReference type="InterPro" id="IPR003661">
    <property type="entry name" value="HisK_dim/P_dom"/>
</dbReference>
<dbReference type="InterPro" id="IPR005467">
    <property type="entry name" value="His_kinase_dom"/>
</dbReference>
<dbReference type="Gene3D" id="3.40.50.2300">
    <property type="match status" value="1"/>
</dbReference>
<evidence type="ECO:0000256" key="1">
    <source>
        <dbReference type="ARBA" id="ARBA00000085"/>
    </source>
</evidence>
<dbReference type="Gene3D" id="3.30.565.10">
    <property type="entry name" value="Histidine kinase-like ATPase, C-terminal domain"/>
    <property type="match status" value="1"/>
</dbReference>
<feature type="domain" description="PAC" evidence="11">
    <location>
        <begin position="56"/>
        <end position="108"/>
    </location>
</feature>
<dbReference type="InterPro" id="IPR000700">
    <property type="entry name" value="PAS-assoc_C"/>
</dbReference>
<dbReference type="PROSITE" id="PS51257">
    <property type="entry name" value="PROKAR_LIPOPROTEIN"/>
    <property type="match status" value="1"/>
</dbReference>
<gene>
    <name evidence="12" type="ORF">GCM10010201_08640</name>
</gene>
<dbReference type="NCBIfam" id="TIGR00229">
    <property type="entry name" value="sensory_box"/>
    <property type="match status" value="1"/>
</dbReference>
<dbReference type="CDD" id="cd00130">
    <property type="entry name" value="PAS"/>
    <property type="match status" value="1"/>
</dbReference>
<dbReference type="SUPFAM" id="SSF52172">
    <property type="entry name" value="CheY-like"/>
    <property type="match status" value="1"/>
</dbReference>
<reference evidence="13" key="1">
    <citation type="journal article" date="2019" name="Int. J. Syst. Evol. Microbiol.">
        <title>The Global Catalogue of Microorganisms (GCM) 10K type strain sequencing project: providing services to taxonomists for standard genome sequencing and annotation.</title>
        <authorList>
            <consortium name="The Broad Institute Genomics Platform"/>
            <consortium name="The Broad Institute Genome Sequencing Center for Infectious Disease"/>
            <person name="Wu L."/>
            <person name="Ma J."/>
        </authorList>
    </citation>
    <scope>NUCLEOTIDE SEQUENCE [LARGE SCALE GENOMIC DNA]</scope>
    <source>
        <strain evidence="13">JCM 3367</strain>
    </source>
</reference>
<keyword evidence="6" id="KW-0902">Two-component regulatory system</keyword>
<dbReference type="InterPro" id="IPR000014">
    <property type="entry name" value="PAS"/>
</dbReference>
<organism evidence="12 13">
    <name type="scientific">Pilimelia columellifera subsp. columellifera</name>
    <dbReference type="NCBI Taxonomy" id="706583"/>
    <lineage>
        <taxon>Bacteria</taxon>
        <taxon>Bacillati</taxon>
        <taxon>Actinomycetota</taxon>
        <taxon>Actinomycetes</taxon>
        <taxon>Micromonosporales</taxon>
        <taxon>Micromonosporaceae</taxon>
        <taxon>Pilimelia</taxon>
    </lineage>
</organism>
<feature type="domain" description="Histidine kinase" evidence="8">
    <location>
        <begin position="233"/>
        <end position="450"/>
    </location>
</feature>
<dbReference type="InterPro" id="IPR011006">
    <property type="entry name" value="CheY-like_superfamily"/>
</dbReference>
<comment type="catalytic activity">
    <reaction evidence="1">
        <text>ATP + protein L-histidine = ADP + protein N-phospho-L-histidine.</text>
        <dbReference type="EC" id="2.7.13.3"/>
    </reaction>
</comment>
<dbReference type="Proteomes" id="UP001499978">
    <property type="component" value="Unassembled WGS sequence"/>
</dbReference>
<dbReference type="EMBL" id="BAAARY010000002">
    <property type="protein sequence ID" value="GAA2514682.1"/>
    <property type="molecule type" value="Genomic_DNA"/>
</dbReference>
<dbReference type="SMART" id="SM00387">
    <property type="entry name" value="HATPase_c"/>
    <property type="match status" value="1"/>
</dbReference>
<dbReference type="GO" id="GO:0016301">
    <property type="term" value="F:kinase activity"/>
    <property type="evidence" value="ECO:0007669"/>
    <property type="project" value="UniProtKB-KW"/>
</dbReference>
<dbReference type="InterPro" id="IPR036097">
    <property type="entry name" value="HisK_dim/P_sf"/>
</dbReference>
<dbReference type="PRINTS" id="PR00344">
    <property type="entry name" value="BCTRLSENSOR"/>
</dbReference>
<dbReference type="Pfam" id="PF00072">
    <property type="entry name" value="Response_reg"/>
    <property type="match status" value="1"/>
</dbReference>
<feature type="modified residue" description="4-aspartylphosphate" evidence="7">
    <location>
        <position position="521"/>
    </location>
</feature>
<keyword evidence="5 12" id="KW-0418">Kinase</keyword>
<dbReference type="SUPFAM" id="SSF47384">
    <property type="entry name" value="Homodimeric domain of signal transducing histidine kinase"/>
    <property type="match status" value="1"/>
</dbReference>
<dbReference type="SMART" id="SM00388">
    <property type="entry name" value="HisKA"/>
    <property type="match status" value="1"/>
</dbReference>
<dbReference type="PANTHER" id="PTHR43065">
    <property type="entry name" value="SENSOR HISTIDINE KINASE"/>
    <property type="match status" value="1"/>
</dbReference>
<evidence type="ECO:0000256" key="6">
    <source>
        <dbReference type="ARBA" id="ARBA00023012"/>
    </source>
</evidence>
<comment type="subcellular location">
    <subcellularLocation>
        <location evidence="2">Cell membrane</location>
    </subcellularLocation>
</comment>
<protein>
    <recommendedName>
        <fullName evidence="3">histidine kinase</fullName>
        <ecNumber evidence="3">2.7.13.3</ecNumber>
    </recommendedName>
</protein>
<dbReference type="Gene3D" id="1.10.287.130">
    <property type="match status" value="1"/>
</dbReference>
<keyword evidence="5 12" id="KW-0808">Transferase</keyword>
<keyword evidence="13" id="KW-1185">Reference proteome</keyword>
<comment type="caution">
    <text evidence="12">The sequence shown here is derived from an EMBL/GenBank/DDBJ whole genome shotgun (WGS) entry which is preliminary data.</text>
</comment>
<sequence>MTRSGAITSCNPAATQMYGWSACDIIGHVAEEFIPQRCRSGDLAALRRIVAGEEVQQYRTERISHDGTVMKVSVSMSPILDSAGEIVGVATTSRRITDLQQAHDRFELRVDQHRTDVVDAAGRLEERADQQRADLQDASDRFEAQVDVERQVASDAAERSEALVDLQRQEAADASDRFEAQVDLERVEVREAQNRSDIELDAGRAQAESDKEYLQAQLHQSQRLEVLGQLAGGVAHDFNNLLAVILNYAAFVSEELAAGHDGDLTAATGDVGQIQRAAERATALTHQLLAFARREVVQPVVVDLNEVVAEVTQLLDRTIGEDIVLSTNLTGGLWPVLADVGQLEQVLVNLAVNARDAMGDGGTLTIDTANVTVGAGRQVRLRVADTGAGMAPDVIEHVFEPFYTTKADGAGTGLGLATVYGIVLQAEATIDIHSLLGVGTTFTILLPVTDEVATPVEEEPTYERTTTGETVLIVEDEEALRQVTERIFTRSGYRVITATDGADALALANRHEGDIHLLVTDVVMPNMLGKEVAERIRLLRPDIQVLYMSGYAQPVLAAQGRLDRDVNLIEKPFTAAALTAKAGQILQRPR</sequence>
<evidence type="ECO:0000256" key="3">
    <source>
        <dbReference type="ARBA" id="ARBA00012438"/>
    </source>
</evidence>
<dbReference type="InterPro" id="IPR013656">
    <property type="entry name" value="PAS_4"/>
</dbReference>
<dbReference type="Pfam" id="PF08448">
    <property type="entry name" value="PAS_4"/>
    <property type="match status" value="1"/>
</dbReference>
<keyword evidence="4 7" id="KW-0597">Phosphoprotein</keyword>
<evidence type="ECO:0000256" key="4">
    <source>
        <dbReference type="ARBA" id="ARBA00022553"/>
    </source>
</evidence>
<evidence type="ECO:0000259" key="9">
    <source>
        <dbReference type="PROSITE" id="PS50110"/>
    </source>
</evidence>
<evidence type="ECO:0000256" key="7">
    <source>
        <dbReference type="PROSITE-ProRule" id="PRU00169"/>
    </source>
</evidence>
<dbReference type="PROSITE" id="PS50112">
    <property type="entry name" value="PAS"/>
    <property type="match status" value="1"/>
</dbReference>
<evidence type="ECO:0000256" key="2">
    <source>
        <dbReference type="ARBA" id="ARBA00004236"/>
    </source>
</evidence>
<proteinExistence type="predicted"/>
<dbReference type="SMART" id="SM00448">
    <property type="entry name" value="REC"/>
    <property type="match status" value="1"/>
</dbReference>
<dbReference type="PANTHER" id="PTHR43065:SF42">
    <property type="entry name" value="TWO-COMPONENT SENSOR PPRA"/>
    <property type="match status" value="1"/>
</dbReference>
<evidence type="ECO:0000259" key="8">
    <source>
        <dbReference type="PROSITE" id="PS50109"/>
    </source>
</evidence>
<feature type="domain" description="Response regulatory" evidence="9">
    <location>
        <begin position="470"/>
        <end position="586"/>
    </location>
</feature>
<dbReference type="SUPFAM" id="SSF55785">
    <property type="entry name" value="PYP-like sensor domain (PAS domain)"/>
    <property type="match status" value="1"/>
</dbReference>
<dbReference type="PROSITE" id="PS50109">
    <property type="entry name" value="HIS_KIN"/>
    <property type="match status" value="1"/>
</dbReference>
<feature type="domain" description="PAS" evidence="10">
    <location>
        <begin position="1"/>
        <end position="53"/>
    </location>
</feature>
<dbReference type="CDD" id="cd00082">
    <property type="entry name" value="HisKA"/>
    <property type="match status" value="1"/>
</dbReference>